<dbReference type="Pfam" id="PF00082">
    <property type="entry name" value="Peptidase_S8"/>
    <property type="match status" value="1"/>
</dbReference>
<accession>A0ABW7XSP6</accession>
<keyword evidence="2 5" id="KW-0645">Protease</keyword>
<evidence type="ECO:0000256" key="1">
    <source>
        <dbReference type="ARBA" id="ARBA00011073"/>
    </source>
</evidence>
<feature type="domain" description="Peptidase S8/S53" evidence="7">
    <location>
        <begin position="211"/>
        <end position="481"/>
    </location>
</feature>
<dbReference type="SUPFAM" id="SSF52743">
    <property type="entry name" value="Subtilisin-like"/>
    <property type="match status" value="1"/>
</dbReference>
<dbReference type="InterPro" id="IPR023828">
    <property type="entry name" value="Peptidase_S8_Ser-AS"/>
</dbReference>
<feature type="active site" description="Charge relay system" evidence="5">
    <location>
        <position position="265"/>
    </location>
</feature>
<evidence type="ECO:0000313" key="8">
    <source>
        <dbReference type="EMBL" id="MFI2490383.1"/>
    </source>
</evidence>
<gene>
    <name evidence="8" type="ORF">ACH47X_25965</name>
</gene>
<evidence type="ECO:0000313" key="9">
    <source>
        <dbReference type="Proteomes" id="UP001611580"/>
    </source>
</evidence>
<proteinExistence type="inferred from homology"/>
<comment type="caution">
    <text evidence="8">The sequence shown here is derived from an EMBL/GenBank/DDBJ whole genome shotgun (WGS) entry which is preliminary data.</text>
</comment>
<dbReference type="PRINTS" id="PR00723">
    <property type="entry name" value="SUBTILISIN"/>
</dbReference>
<dbReference type="Gene3D" id="2.60.40.2700">
    <property type="match status" value="4"/>
</dbReference>
<feature type="chain" id="PRO_5047464072" evidence="6">
    <location>
        <begin position="30"/>
        <end position="1034"/>
    </location>
</feature>
<dbReference type="InterPro" id="IPR036852">
    <property type="entry name" value="Peptidase_S8/S53_dom_sf"/>
</dbReference>
<evidence type="ECO:0000256" key="2">
    <source>
        <dbReference type="ARBA" id="ARBA00022670"/>
    </source>
</evidence>
<feature type="signal peptide" evidence="6">
    <location>
        <begin position="1"/>
        <end position="29"/>
    </location>
</feature>
<name>A0ABW7XSP6_9MICO</name>
<dbReference type="RefSeq" id="WP_397408199.1">
    <property type="nucleotide sequence ID" value="NZ_JBIRYI010000024.1"/>
</dbReference>
<protein>
    <submittedName>
        <fullName evidence="8">S8 family serine peptidase</fullName>
    </submittedName>
</protein>
<comment type="similarity">
    <text evidence="1 5">Belongs to the peptidase S8 family.</text>
</comment>
<keyword evidence="6" id="KW-0732">Signal</keyword>
<feature type="active site" description="Charge relay system" evidence="5">
    <location>
        <position position="220"/>
    </location>
</feature>
<dbReference type="InterPro" id="IPR015500">
    <property type="entry name" value="Peptidase_S8_subtilisin-rel"/>
</dbReference>
<dbReference type="Gene3D" id="3.40.50.200">
    <property type="entry name" value="Peptidase S8/S53 domain"/>
    <property type="match status" value="1"/>
</dbReference>
<keyword evidence="9" id="KW-1185">Reference proteome</keyword>
<evidence type="ECO:0000256" key="5">
    <source>
        <dbReference type="PROSITE-ProRule" id="PRU01240"/>
    </source>
</evidence>
<dbReference type="PANTHER" id="PTHR43806:SF11">
    <property type="entry name" value="CEREVISIN-RELATED"/>
    <property type="match status" value="1"/>
</dbReference>
<dbReference type="InterPro" id="IPR050131">
    <property type="entry name" value="Peptidase_S8_subtilisin-like"/>
</dbReference>
<dbReference type="PROSITE" id="PS51892">
    <property type="entry name" value="SUBTILASE"/>
    <property type="match status" value="1"/>
</dbReference>
<dbReference type="PROSITE" id="PS00138">
    <property type="entry name" value="SUBTILASE_SER"/>
    <property type="match status" value="1"/>
</dbReference>
<dbReference type="InterPro" id="IPR000209">
    <property type="entry name" value="Peptidase_S8/S53_dom"/>
</dbReference>
<evidence type="ECO:0000256" key="4">
    <source>
        <dbReference type="ARBA" id="ARBA00022825"/>
    </source>
</evidence>
<sequence>MPRRTRARTRTLASATVLALLAVPGTAFAAPTPDPEGPGSVALRPVPDAAQRTPRIVPADPADKITPAARKAFAAPGDTTFWLRFADTADLSAAEGITSWSERGEYVYETLRATAEAAQKDAVAELEKSGTEYTSYWATNAILVEDASLGLATDLAADNEVLEIRPTAHYEAPEPVEVVDAADVTPSAAGKPTWGITAINADDVWSRGFTGEGIVVSNIDTGVNTAIPSVRDRYRGAATGSDDYNWYDAAGLGHAHPEDTDQDGHGTHTMGTMVGGTQTWNQVEHQFGVAPGAQWVATNGCADQCADQALISSGEWILAPTRADGTDPSPAMRPHVVNNSWGSIVPSTDPFMEDILTAWEAAGVFATFSNGNLGEEGCQSSGSPGSRQATYSVGAFTSGGVIAPYSARGSGEAGAVKPDIAAPGTSVFSSLPGGLMGYLSGTSMAAPHVAGAVALLWDAVPELVGNVPATRAILDGSARDVDNTTCGGTADDNNVWGEGKLDVLAAYELAQGEQFETATAPVVSGAGYKVGEPLTATVGAWSPAATFTYQWRRDGRMIPGATEAGYTPRDADRGLPLSVTVVGTAEGYIPTAVESAETPVIGVGDLTASTPKIDGTVRVGSTLRALAGSWTSGARFTYQWYADGAAISGATGFSFTPTASQQGKKLTVRLNGSRAGYTAATRTSAASAAVAAGVFSQSAPVIVGPATPGATLTASRPQSTPVPSTVTYRWRLDGTAIRGATKSTLTMRSEWKGRLLTVGMTVSRSGYTAKSVTSSSLRIGGKYSKSPNPVISGTQRVGSTLTATRGTWSPTPTTFSYQWYANGQPISGATASKYTLKGSDYQKKITVSVRTYRAGYGTVLRRSAATGEVLASAVRWRGDDEQAWLVGSGSVAPTTYIAQAGSAYCEWGRQSPTEVIAHDVGSGQRLFRVVGTDDSVFASESCGIWIKYYSGMARTGASTAANGVYVLGDHLERGAYSTSGPADTDTSCTYIFLKGFSGHDEVIGWGEVTEATTITMPSSATGFETVNCTWKRIG</sequence>
<feature type="active site" description="Charge relay system" evidence="5">
    <location>
        <position position="443"/>
    </location>
</feature>
<keyword evidence="4 5" id="KW-0720">Serine protease</keyword>
<dbReference type="Proteomes" id="UP001611580">
    <property type="component" value="Unassembled WGS sequence"/>
</dbReference>
<evidence type="ECO:0000259" key="7">
    <source>
        <dbReference type="Pfam" id="PF00082"/>
    </source>
</evidence>
<organism evidence="8 9">
    <name type="scientific">Promicromonospora kroppenstedtii</name>
    <dbReference type="NCBI Taxonomy" id="440482"/>
    <lineage>
        <taxon>Bacteria</taxon>
        <taxon>Bacillati</taxon>
        <taxon>Actinomycetota</taxon>
        <taxon>Actinomycetes</taxon>
        <taxon>Micrococcales</taxon>
        <taxon>Promicromonosporaceae</taxon>
        <taxon>Promicromonospora</taxon>
    </lineage>
</organism>
<dbReference type="PANTHER" id="PTHR43806">
    <property type="entry name" value="PEPTIDASE S8"/>
    <property type="match status" value="1"/>
</dbReference>
<evidence type="ECO:0000256" key="6">
    <source>
        <dbReference type="SAM" id="SignalP"/>
    </source>
</evidence>
<reference evidence="8 9" key="1">
    <citation type="submission" date="2024-10" db="EMBL/GenBank/DDBJ databases">
        <title>The Natural Products Discovery Center: Release of the First 8490 Sequenced Strains for Exploring Actinobacteria Biosynthetic Diversity.</title>
        <authorList>
            <person name="Kalkreuter E."/>
            <person name="Kautsar S.A."/>
            <person name="Yang D."/>
            <person name="Bader C.D."/>
            <person name="Teijaro C.N."/>
            <person name="Fluegel L."/>
            <person name="Davis C.M."/>
            <person name="Simpson J.R."/>
            <person name="Lauterbach L."/>
            <person name="Steele A.D."/>
            <person name="Gui C."/>
            <person name="Meng S."/>
            <person name="Li G."/>
            <person name="Viehrig K."/>
            <person name="Ye F."/>
            <person name="Su P."/>
            <person name="Kiefer A.F."/>
            <person name="Nichols A."/>
            <person name="Cepeda A.J."/>
            <person name="Yan W."/>
            <person name="Fan B."/>
            <person name="Jiang Y."/>
            <person name="Adhikari A."/>
            <person name="Zheng C.-J."/>
            <person name="Schuster L."/>
            <person name="Cowan T.M."/>
            <person name="Smanski M.J."/>
            <person name="Chevrette M.G."/>
            <person name="De Carvalho L.P.S."/>
            <person name="Shen B."/>
        </authorList>
    </citation>
    <scope>NUCLEOTIDE SEQUENCE [LARGE SCALE GENOMIC DNA]</scope>
    <source>
        <strain evidence="8 9">NPDC019481</strain>
    </source>
</reference>
<dbReference type="EMBL" id="JBIRYI010000024">
    <property type="protein sequence ID" value="MFI2490383.1"/>
    <property type="molecule type" value="Genomic_DNA"/>
</dbReference>
<evidence type="ECO:0000256" key="3">
    <source>
        <dbReference type="ARBA" id="ARBA00022801"/>
    </source>
</evidence>
<keyword evidence="3 5" id="KW-0378">Hydrolase</keyword>